<evidence type="ECO:0000256" key="1">
    <source>
        <dbReference type="SAM" id="MobiDB-lite"/>
    </source>
</evidence>
<dbReference type="AlphaFoldDB" id="A0A6J4RL82"/>
<feature type="chain" id="PRO_5026899243" evidence="2">
    <location>
        <begin position="25"/>
        <end position="60"/>
    </location>
</feature>
<organism evidence="3">
    <name type="scientific">uncultured Solirubrobacteraceae bacterium</name>
    <dbReference type="NCBI Taxonomy" id="1162706"/>
    <lineage>
        <taxon>Bacteria</taxon>
        <taxon>Bacillati</taxon>
        <taxon>Actinomycetota</taxon>
        <taxon>Thermoleophilia</taxon>
        <taxon>Solirubrobacterales</taxon>
        <taxon>Solirubrobacteraceae</taxon>
        <taxon>environmental samples</taxon>
    </lineage>
</organism>
<gene>
    <name evidence="3" type="ORF">AVDCRST_MAG13-681</name>
</gene>
<feature type="non-terminal residue" evidence="3">
    <location>
        <position position="60"/>
    </location>
</feature>
<reference evidence="3" key="1">
    <citation type="submission" date="2020-02" db="EMBL/GenBank/DDBJ databases">
        <authorList>
            <person name="Meier V. D."/>
        </authorList>
    </citation>
    <scope>NUCLEOTIDE SEQUENCE</scope>
    <source>
        <strain evidence="3">AVDCRST_MAG13</strain>
    </source>
</reference>
<proteinExistence type="predicted"/>
<feature type="compositionally biased region" description="Polar residues" evidence="1">
    <location>
        <begin position="29"/>
        <end position="42"/>
    </location>
</feature>
<dbReference type="EMBL" id="CADCVO010000099">
    <property type="protein sequence ID" value="CAA9474014.1"/>
    <property type="molecule type" value="Genomic_DNA"/>
</dbReference>
<evidence type="ECO:0000313" key="3">
    <source>
        <dbReference type="EMBL" id="CAA9474014.1"/>
    </source>
</evidence>
<feature type="non-terminal residue" evidence="3">
    <location>
        <position position="1"/>
    </location>
</feature>
<name>A0A6J4RL82_9ACTN</name>
<accession>A0A6J4RL82</accession>
<keyword evidence="2" id="KW-0732">Signal</keyword>
<sequence>CPRRWRGPAVFLPAVATVPTNAVAGTPAGSSRSRSRYPTSLGHTRRFWSPLPRSRRRPRL</sequence>
<feature type="region of interest" description="Disordered" evidence="1">
    <location>
        <begin position="21"/>
        <end position="60"/>
    </location>
</feature>
<protein>
    <submittedName>
        <fullName evidence="3">Uncharacterized protein</fullName>
    </submittedName>
</protein>
<evidence type="ECO:0000256" key="2">
    <source>
        <dbReference type="SAM" id="SignalP"/>
    </source>
</evidence>
<feature type="signal peptide" evidence="2">
    <location>
        <begin position="1"/>
        <end position="24"/>
    </location>
</feature>